<dbReference type="PROSITE" id="PS50119">
    <property type="entry name" value="ZF_BBOX"/>
    <property type="match status" value="1"/>
</dbReference>
<feature type="domain" description="RING-type" evidence="9">
    <location>
        <begin position="15"/>
        <end position="58"/>
    </location>
</feature>
<dbReference type="PANTHER" id="PTHR25465:SF5">
    <property type="entry name" value="E3 UBIQUITIN_ISG15 LIGASE TRIM25-RELATED"/>
    <property type="match status" value="1"/>
</dbReference>
<dbReference type="InterPro" id="IPR001870">
    <property type="entry name" value="B30.2/SPRY"/>
</dbReference>
<dbReference type="PROSITE" id="PS50089">
    <property type="entry name" value="ZF_RING_2"/>
    <property type="match status" value="1"/>
</dbReference>
<evidence type="ECO:0000256" key="1">
    <source>
        <dbReference type="ARBA" id="ARBA00022588"/>
    </source>
</evidence>
<dbReference type="InterPro" id="IPR006574">
    <property type="entry name" value="PRY"/>
</dbReference>
<feature type="region of interest" description="Disordered" evidence="8">
    <location>
        <begin position="308"/>
        <end position="329"/>
    </location>
</feature>
<keyword evidence="1" id="KW-0399">Innate immunity</keyword>
<keyword evidence="13" id="KW-1185">Reference proteome</keyword>
<evidence type="ECO:0000256" key="5">
    <source>
        <dbReference type="ARBA" id="ARBA00022859"/>
    </source>
</evidence>
<dbReference type="PROSITE" id="PS50188">
    <property type="entry name" value="B302_SPRY"/>
    <property type="match status" value="1"/>
</dbReference>
<evidence type="ECO:0000256" key="7">
    <source>
        <dbReference type="SAM" id="Coils"/>
    </source>
</evidence>
<dbReference type="GO" id="GO:0045087">
    <property type="term" value="P:innate immune response"/>
    <property type="evidence" value="ECO:0007669"/>
    <property type="project" value="UniProtKB-KW"/>
</dbReference>
<dbReference type="Gene3D" id="3.30.160.60">
    <property type="entry name" value="Classic Zinc Finger"/>
    <property type="match status" value="1"/>
</dbReference>
<dbReference type="InterPro" id="IPR013320">
    <property type="entry name" value="ConA-like_dom_sf"/>
</dbReference>
<protein>
    <recommendedName>
        <fullName evidence="14">Tripartite motif-containing protein 16-like</fullName>
    </recommendedName>
</protein>
<dbReference type="AlphaFoldDB" id="A0A3Q3GN00"/>
<dbReference type="GO" id="GO:0008270">
    <property type="term" value="F:zinc ion binding"/>
    <property type="evidence" value="ECO:0007669"/>
    <property type="project" value="UniProtKB-KW"/>
</dbReference>
<dbReference type="Pfam" id="PF00643">
    <property type="entry name" value="zf-B_box"/>
    <property type="match status" value="1"/>
</dbReference>
<dbReference type="Proteomes" id="UP000261660">
    <property type="component" value="Unplaced"/>
</dbReference>
<dbReference type="SMART" id="SM00336">
    <property type="entry name" value="BBOX"/>
    <property type="match status" value="1"/>
</dbReference>
<dbReference type="InterPro" id="IPR051051">
    <property type="entry name" value="E3_ubiq-ligase_TRIM/RNF"/>
</dbReference>
<dbReference type="InterPro" id="IPR001841">
    <property type="entry name" value="Znf_RING"/>
</dbReference>
<dbReference type="InterPro" id="IPR013083">
    <property type="entry name" value="Znf_RING/FYVE/PHD"/>
</dbReference>
<dbReference type="SUPFAM" id="SSF57845">
    <property type="entry name" value="B-box zinc-binding domain"/>
    <property type="match status" value="1"/>
</dbReference>
<keyword evidence="5" id="KW-0391">Immunity</keyword>
<dbReference type="Pfam" id="PF25600">
    <property type="entry name" value="TRIM_CC"/>
    <property type="match status" value="1"/>
</dbReference>
<dbReference type="InterPro" id="IPR043136">
    <property type="entry name" value="B30.2/SPRY_sf"/>
</dbReference>
<evidence type="ECO:0000256" key="2">
    <source>
        <dbReference type="ARBA" id="ARBA00022723"/>
    </source>
</evidence>
<proteinExistence type="predicted"/>
<dbReference type="SUPFAM" id="SSF49899">
    <property type="entry name" value="Concanavalin A-like lectins/glucanases"/>
    <property type="match status" value="1"/>
</dbReference>
<keyword evidence="7" id="KW-0175">Coiled coil</keyword>
<dbReference type="Ensembl" id="ENSLBET00000036233.1">
    <property type="protein sequence ID" value="ENSLBEP00000034746.1"/>
    <property type="gene ID" value="ENSLBEG00000026112.1"/>
</dbReference>
<dbReference type="Gene3D" id="4.10.830.40">
    <property type="match status" value="1"/>
</dbReference>
<reference evidence="12" key="2">
    <citation type="submission" date="2025-09" db="UniProtKB">
        <authorList>
            <consortium name="Ensembl"/>
        </authorList>
    </citation>
    <scope>IDENTIFICATION</scope>
</reference>
<dbReference type="Pfam" id="PF00622">
    <property type="entry name" value="SPRY"/>
    <property type="match status" value="1"/>
</dbReference>
<dbReference type="Gene3D" id="3.30.40.10">
    <property type="entry name" value="Zinc/RING finger domain, C3HC4 (zinc finger)"/>
    <property type="match status" value="1"/>
</dbReference>
<dbReference type="PROSITE" id="PS00518">
    <property type="entry name" value="ZF_RING_1"/>
    <property type="match status" value="1"/>
</dbReference>
<dbReference type="InterPro" id="IPR003879">
    <property type="entry name" value="Butyrophylin_SPRY"/>
</dbReference>
<evidence type="ECO:0000313" key="13">
    <source>
        <dbReference type="Proteomes" id="UP000261660"/>
    </source>
</evidence>
<dbReference type="InterPro" id="IPR058030">
    <property type="entry name" value="TRIM8/14/16/25/29/45/65_CC"/>
</dbReference>
<evidence type="ECO:0000259" key="9">
    <source>
        <dbReference type="PROSITE" id="PS50089"/>
    </source>
</evidence>
<dbReference type="Gene3D" id="2.60.120.920">
    <property type="match status" value="1"/>
</dbReference>
<dbReference type="InterPro" id="IPR003877">
    <property type="entry name" value="SPRY_dom"/>
</dbReference>
<dbReference type="SMART" id="SM00449">
    <property type="entry name" value="SPRY"/>
    <property type="match status" value="1"/>
</dbReference>
<evidence type="ECO:0000259" key="11">
    <source>
        <dbReference type="PROSITE" id="PS50188"/>
    </source>
</evidence>
<organism evidence="12 13">
    <name type="scientific">Labrus bergylta</name>
    <name type="common">ballan wrasse</name>
    <dbReference type="NCBI Taxonomy" id="56723"/>
    <lineage>
        <taxon>Eukaryota</taxon>
        <taxon>Metazoa</taxon>
        <taxon>Chordata</taxon>
        <taxon>Craniata</taxon>
        <taxon>Vertebrata</taxon>
        <taxon>Euteleostomi</taxon>
        <taxon>Actinopterygii</taxon>
        <taxon>Neopterygii</taxon>
        <taxon>Teleostei</taxon>
        <taxon>Neoteleostei</taxon>
        <taxon>Acanthomorphata</taxon>
        <taxon>Eupercaria</taxon>
        <taxon>Labriformes</taxon>
        <taxon>Labridae</taxon>
        <taxon>Labrus</taxon>
    </lineage>
</organism>
<evidence type="ECO:0000256" key="6">
    <source>
        <dbReference type="PROSITE-ProRule" id="PRU00024"/>
    </source>
</evidence>
<dbReference type="InterPro" id="IPR017907">
    <property type="entry name" value="Znf_RING_CS"/>
</dbReference>
<reference evidence="12" key="1">
    <citation type="submission" date="2025-08" db="UniProtKB">
        <authorList>
            <consortium name="Ensembl"/>
        </authorList>
    </citation>
    <scope>IDENTIFICATION</scope>
</reference>
<dbReference type="InParanoid" id="A0A3Q3GN00"/>
<dbReference type="PRINTS" id="PR01407">
    <property type="entry name" value="BUTYPHLNCDUF"/>
</dbReference>
<dbReference type="InterPro" id="IPR000315">
    <property type="entry name" value="Znf_B-box"/>
</dbReference>
<feature type="domain" description="B30.2/SPRY" evidence="11">
    <location>
        <begin position="352"/>
        <end position="543"/>
    </location>
</feature>
<feature type="coiled-coil region" evidence="7">
    <location>
        <begin position="211"/>
        <end position="299"/>
    </location>
</feature>
<dbReference type="PANTHER" id="PTHR25465">
    <property type="entry name" value="B-BOX DOMAIN CONTAINING"/>
    <property type="match status" value="1"/>
</dbReference>
<evidence type="ECO:0000313" key="12">
    <source>
        <dbReference type="Ensembl" id="ENSLBEP00000034746.1"/>
    </source>
</evidence>
<feature type="compositionally biased region" description="Polar residues" evidence="8">
    <location>
        <begin position="308"/>
        <end position="317"/>
    </location>
</feature>
<dbReference type="GeneTree" id="ENSGT01150000286950"/>
<dbReference type="SMART" id="SM00184">
    <property type="entry name" value="RING"/>
    <property type="match status" value="1"/>
</dbReference>
<feature type="domain" description="B box-type" evidence="10">
    <location>
        <begin position="149"/>
        <end position="189"/>
    </location>
</feature>
<name>A0A3Q3GN00_9LABR</name>
<dbReference type="Pfam" id="PF13765">
    <property type="entry name" value="PRY"/>
    <property type="match status" value="1"/>
</dbReference>
<keyword evidence="3 6" id="KW-0863">Zinc-finger</keyword>
<dbReference type="STRING" id="56723.ENSLBEP00000034746"/>
<keyword evidence="2" id="KW-0479">Metal-binding</keyword>
<evidence type="ECO:0000256" key="8">
    <source>
        <dbReference type="SAM" id="MobiDB-lite"/>
    </source>
</evidence>
<evidence type="ECO:0008006" key="14">
    <source>
        <dbReference type="Google" id="ProtNLM"/>
    </source>
</evidence>
<dbReference type="GO" id="GO:0005737">
    <property type="term" value="C:cytoplasm"/>
    <property type="evidence" value="ECO:0007669"/>
    <property type="project" value="UniProtKB-ARBA"/>
</dbReference>
<dbReference type="CDD" id="cd19769">
    <property type="entry name" value="Bbox2_TRIM16-like"/>
    <property type="match status" value="1"/>
</dbReference>
<accession>A0A3Q3GN00</accession>
<dbReference type="CDD" id="cd16040">
    <property type="entry name" value="SPRY_PRY_SNTX"/>
    <property type="match status" value="1"/>
</dbReference>
<evidence type="ECO:0000256" key="4">
    <source>
        <dbReference type="ARBA" id="ARBA00022833"/>
    </source>
</evidence>
<keyword evidence="4" id="KW-0862">Zinc</keyword>
<evidence type="ECO:0000256" key="3">
    <source>
        <dbReference type="ARBA" id="ARBA00022771"/>
    </source>
</evidence>
<dbReference type="SMART" id="SM00589">
    <property type="entry name" value="PRY"/>
    <property type="match status" value="1"/>
</dbReference>
<sequence>MATCVNQTDEVKMCCSICLDLLKDPVTIPCGHSYCMSCVKRFWDQEDKKKIPSCPQCRQTFKPRPVLVKNTLLAELVDDLKKSGPRAVPAGERVAGQGDVACDSCAGRKLKASKSCLVCVASYCEQHLQPHYESPTFKKHKLVEASVKLQENVCSRHDEVMKMFCRTDRQTICYLCSVDQHKGHDSVSAAVERTEKKKALCESRRIIHQRIKDREEDMKTLLQEIRTINQTADEAEEEREKIFSEMISFIKKKKSDVKKEIRSRQKTEVNQVKHLQEKLEQEVADLRRKLAELEKLSNTEDPIQFLQGYSSISQLPESTDPPRPKTNRRKHVEDIIAAVKEARDKFQAILSRESPSAEPATRGEFLQYSCEIALDPNTANKFLVLSEGNRKITFDGKNTAYIQHPNRFIHSPQVLSKEGFSGRRYWEVEMSRDASVAVAYKSIGRSGDLNERVFGCNDKSWVLQCGGSGYNFRHHNRSTSVSGPKSSRVGVYLDHSAGVLSFYSISETMTLLHRVQTRFTQPLYAGLFLFGSNGDTAKFCALK</sequence>
<dbReference type="Pfam" id="PF15227">
    <property type="entry name" value="zf-C3HC4_4"/>
    <property type="match status" value="1"/>
</dbReference>
<dbReference type="SUPFAM" id="SSF57850">
    <property type="entry name" value="RING/U-box"/>
    <property type="match status" value="1"/>
</dbReference>
<evidence type="ECO:0000259" key="10">
    <source>
        <dbReference type="PROSITE" id="PS50119"/>
    </source>
</evidence>